<evidence type="ECO:0000313" key="3">
    <source>
        <dbReference type="Proteomes" id="UP000634136"/>
    </source>
</evidence>
<name>A0A834SJK5_9FABA</name>
<proteinExistence type="predicted"/>
<gene>
    <name evidence="2" type="ORF">G2W53_041208</name>
</gene>
<organism evidence="2 3">
    <name type="scientific">Senna tora</name>
    <dbReference type="NCBI Taxonomy" id="362788"/>
    <lineage>
        <taxon>Eukaryota</taxon>
        <taxon>Viridiplantae</taxon>
        <taxon>Streptophyta</taxon>
        <taxon>Embryophyta</taxon>
        <taxon>Tracheophyta</taxon>
        <taxon>Spermatophyta</taxon>
        <taxon>Magnoliopsida</taxon>
        <taxon>eudicotyledons</taxon>
        <taxon>Gunneridae</taxon>
        <taxon>Pentapetalae</taxon>
        <taxon>rosids</taxon>
        <taxon>fabids</taxon>
        <taxon>Fabales</taxon>
        <taxon>Fabaceae</taxon>
        <taxon>Caesalpinioideae</taxon>
        <taxon>Cassia clade</taxon>
        <taxon>Senna</taxon>
    </lineage>
</organism>
<reference evidence="2" key="1">
    <citation type="submission" date="2020-09" db="EMBL/GenBank/DDBJ databases">
        <title>Genome-Enabled Discovery of Anthraquinone Biosynthesis in Senna tora.</title>
        <authorList>
            <person name="Kang S.-H."/>
            <person name="Pandey R.P."/>
            <person name="Lee C.-M."/>
            <person name="Sim J.-S."/>
            <person name="Jeong J.-T."/>
            <person name="Choi B.-S."/>
            <person name="Jung M."/>
            <person name="Ginzburg D."/>
            <person name="Zhao K."/>
            <person name="Won S.Y."/>
            <person name="Oh T.-J."/>
            <person name="Yu Y."/>
            <person name="Kim N.-H."/>
            <person name="Lee O.R."/>
            <person name="Lee T.-H."/>
            <person name="Bashyal P."/>
            <person name="Kim T.-S."/>
            <person name="Lee W.-H."/>
            <person name="Kawkins C."/>
            <person name="Kim C.-K."/>
            <person name="Kim J.S."/>
            <person name="Ahn B.O."/>
            <person name="Rhee S.Y."/>
            <person name="Sohng J.K."/>
        </authorList>
    </citation>
    <scope>NUCLEOTIDE SEQUENCE</scope>
    <source>
        <tissue evidence="2">Leaf</tissue>
    </source>
</reference>
<sequence length="251" mass="28169">MPKRGSRATTSEVMTSEKARVLVEGRSLHHEQPFQFDNREHWNLLDHPICTYAEGGKDNNLIPYGEIERTLHCKGSVNVKPSSHSGDIRPPQAHILYQLIKQSPVRVQDVIFASIKEVAIHGRKGAGMMFPHFISDLYIKANVRDSGQDSVFSPLGFMNYDQLEFAEPVPEGGTQHRKTSKAFQFLYRNQQEIAKAGHITHGIVTPPYLTKSFPTASADVPGSSQRGKEKMVAPDFEDDDDEMEDGDSEEF</sequence>
<dbReference type="AlphaFoldDB" id="A0A834SJK5"/>
<evidence type="ECO:0000256" key="1">
    <source>
        <dbReference type="SAM" id="MobiDB-lite"/>
    </source>
</evidence>
<keyword evidence="3" id="KW-1185">Reference proteome</keyword>
<feature type="compositionally biased region" description="Acidic residues" evidence="1">
    <location>
        <begin position="235"/>
        <end position="251"/>
    </location>
</feature>
<comment type="caution">
    <text evidence="2">The sequence shown here is derived from an EMBL/GenBank/DDBJ whole genome shotgun (WGS) entry which is preliminary data.</text>
</comment>
<accession>A0A834SJK5</accession>
<feature type="region of interest" description="Disordered" evidence="1">
    <location>
        <begin position="214"/>
        <end position="251"/>
    </location>
</feature>
<dbReference type="EMBL" id="JAAIUW010000013">
    <property type="protein sequence ID" value="KAF7802097.1"/>
    <property type="molecule type" value="Genomic_DNA"/>
</dbReference>
<dbReference type="Proteomes" id="UP000634136">
    <property type="component" value="Unassembled WGS sequence"/>
</dbReference>
<evidence type="ECO:0000313" key="2">
    <source>
        <dbReference type="EMBL" id="KAF7802097.1"/>
    </source>
</evidence>
<protein>
    <submittedName>
        <fullName evidence="2">Uncharacterized protein</fullName>
    </submittedName>
</protein>